<comment type="caution">
    <text evidence="1">The sequence shown here is derived from an EMBL/GenBank/DDBJ whole genome shotgun (WGS) entry which is preliminary data.</text>
</comment>
<dbReference type="RefSeq" id="WP_130855436.1">
    <property type="nucleotide sequence ID" value="NZ_JBHLWO010000002.1"/>
</dbReference>
<reference evidence="1 2" key="1">
    <citation type="submission" date="2024-09" db="EMBL/GenBank/DDBJ databases">
        <authorList>
            <person name="Sun Q."/>
            <person name="Mori K."/>
        </authorList>
    </citation>
    <scope>NUCLEOTIDE SEQUENCE [LARGE SCALE GENOMIC DNA]</scope>
    <source>
        <strain evidence="1 2">CCM 7765</strain>
    </source>
</reference>
<dbReference type="Proteomes" id="UP001589774">
    <property type="component" value="Unassembled WGS sequence"/>
</dbReference>
<evidence type="ECO:0000313" key="2">
    <source>
        <dbReference type="Proteomes" id="UP001589774"/>
    </source>
</evidence>
<dbReference type="EMBL" id="JBHLWO010000002">
    <property type="protein sequence ID" value="MFC0319946.1"/>
    <property type="molecule type" value="Genomic_DNA"/>
</dbReference>
<proteinExistence type="predicted"/>
<protein>
    <recommendedName>
        <fullName evidence="3">Transposase/invertase (TIGR01784 family)</fullName>
    </recommendedName>
</protein>
<evidence type="ECO:0008006" key="3">
    <source>
        <dbReference type="Google" id="ProtNLM"/>
    </source>
</evidence>
<name>A0ABV6HMM1_9SPHI</name>
<evidence type="ECO:0000313" key="1">
    <source>
        <dbReference type="EMBL" id="MFC0319946.1"/>
    </source>
</evidence>
<dbReference type="PANTHER" id="PTHR34613:SF1">
    <property type="entry name" value="SLL6017 PROTEIN"/>
    <property type="match status" value="1"/>
</dbReference>
<accession>A0ABV6HMM1</accession>
<dbReference type="PANTHER" id="PTHR34613">
    <property type="entry name" value="SLL0800 PROTEIN"/>
    <property type="match status" value="1"/>
</dbReference>
<sequence length="277" mass="32450">MSQSKSQANQYDKIIKENLELTLPVIVREVLGLDIVESEELPDDIQHTKERKPDALKKVTDSKGNTYVLHVEFQVKSERDIVFRMIEYCAMLMRKYRIPVRQYVIYLGDTRPRMPTVVETETLTFRYALISLYEANYKLFLKSDNPEVKMLGILGNFEHNDSYTVVKEIIEDIKFQTRGDFAESRYFKQLRIFVQLRSNLETQFEKAMEAVSKFFKEERDFLYRKGEAKGEARKSYDVVENLLIKLGLSDEKAAEIAEVSIDFVQKVRADLAKKKKN</sequence>
<keyword evidence="2" id="KW-1185">Reference proteome</keyword>
<organism evidence="1 2">
    <name type="scientific">Olivibacter oleidegradans</name>
    <dbReference type="NCBI Taxonomy" id="760123"/>
    <lineage>
        <taxon>Bacteria</taxon>
        <taxon>Pseudomonadati</taxon>
        <taxon>Bacteroidota</taxon>
        <taxon>Sphingobacteriia</taxon>
        <taxon>Sphingobacteriales</taxon>
        <taxon>Sphingobacteriaceae</taxon>
        <taxon>Olivibacter</taxon>
    </lineage>
</organism>
<gene>
    <name evidence="1" type="ORF">ACFFI0_16600</name>
</gene>